<evidence type="ECO:0000313" key="8">
    <source>
        <dbReference type="Proteomes" id="UP000569329"/>
    </source>
</evidence>
<comment type="caution">
    <text evidence="7">The sequence shown here is derived from an EMBL/GenBank/DDBJ whole genome shotgun (WGS) entry which is preliminary data.</text>
</comment>
<reference evidence="7 8" key="1">
    <citation type="submission" date="2020-07" db="EMBL/GenBank/DDBJ databases">
        <title>Sequencing the genomes of 1000 actinobacteria strains.</title>
        <authorList>
            <person name="Klenk H.-P."/>
        </authorList>
    </citation>
    <scope>NUCLEOTIDE SEQUENCE [LARGE SCALE GENOMIC DNA]</scope>
    <source>
        <strain evidence="7 8">DSM 45975</strain>
    </source>
</reference>
<dbReference type="PROSITE" id="PS51898">
    <property type="entry name" value="TYR_RECOMBINASE"/>
    <property type="match status" value="1"/>
</dbReference>
<gene>
    <name evidence="7" type="ORF">FHX42_001238</name>
</gene>
<accession>A0A839DT32</accession>
<dbReference type="PROSITE" id="PS51900">
    <property type="entry name" value="CB"/>
    <property type="match status" value="1"/>
</dbReference>
<dbReference type="AlphaFoldDB" id="A0A839DT32"/>
<dbReference type="InterPro" id="IPR044068">
    <property type="entry name" value="CB"/>
</dbReference>
<sequence length="321" mass="36397">MGSVTAFRSSDSDSAGVPPVRAALDSFAHQLRNTRQQSGHYTSEHTVRSYRSTWRVLVPEETTPVSELDGVELATRFRRQWGRSSPTTWNAKRAAVRAFTVFACQRGWLDEDLAAGLCRQPQPDSTDRARGRYDLDRLLRDKRHPLRERTLWRLLYATFARADEILALNVEDLDLRNRHAWITRKGGDRDRVAWDSTTARLLSRLIGQRSHGPVFLTHRSAKGAGRGEVDAADLDPETGRGRLSYNAALKLFKEATGGWTFHDLRHSRLTHAAEDGVPTTVLRAKSGHRDLRSLSRYAKPSVEDAQRQVDQAREHRNGKTR</sequence>
<keyword evidence="2" id="KW-0233">DNA recombination</keyword>
<evidence type="ECO:0000259" key="5">
    <source>
        <dbReference type="PROSITE" id="PS51898"/>
    </source>
</evidence>
<proteinExistence type="predicted"/>
<dbReference type="InterPro" id="IPR050090">
    <property type="entry name" value="Tyrosine_recombinase_XerCD"/>
</dbReference>
<dbReference type="SUPFAM" id="SSF56349">
    <property type="entry name" value="DNA breaking-rejoining enzymes"/>
    <property type="match status" value="1"/>
</dbReference>
<organism evidence="7 8">
    <name type="scientific">Halosaccharopolyspora lacisalsi</name>
    <dbReference type="NCBI Taxonomy" id="1000566"/>
    <lineage>
        <taxon>Bacteria</taxon>
        <taxon>Bacillati</taxon>
        <taxon>Actinomycetota</taxon>
        <taxon>Actinomycetes</taxon>
        <taxon>Pseudonocardiales</taxon>
        <taxon>Pseudonocardiaceae</taxon>
        <taxon>Halosaccharopolyspora</taxon>
    </lineage>
</organism>
<dbReference type="PANTHER" id="PTHR30349">
    <property type="entry name" value="PHAGE INTEGRASE-RELATED"/>
    <property type="match status" value="1"/>
</dbReference>
<feature type="compositionally biased region" description="Basic and acidic residues" evidence="4">
    <location>
        <begin position="301"/>
        <end position="321"/>
    </location>
</feature>
<feature type="domain" description="Core-binding (CB)" evidence="6">
    <location>
        <begin position="32"/>
        <end position="104"/>
    </location>
</feature>
<dbReference type="Pfam" id="PF00589">
    <property type="entry name" value="Phage_integrase"/>
    <property type="match status" value="1"/>
</dbReference>
<name>A0A839DT32_9PSEU</name>
<dbReference type="EMBL" id="JACGWZ010000001">
    <property type="protein sequence ID" value="MBA8823909.1"/>
    <property type="molecule type" value="Genomic_DNA"/>
</dbReference>
<feature type="domain" description="Tyr recombinase" evidence="5">
    <location>
        <begin position="121"/>
        <end position="310"/>
    </location>
</feature>
<dbReference type="CDD" id="cd00397">
    <property type="entry name" value="DNA_BRE_C"/>
    <property type="match status" value="1"/>
</dbReference>
<evidence type="ECO:0000313" key="7">
    <source>
        <dbReference type="EMBL" id="MBA8823909.1"/>
    </source>
</evidence>
<dbReference type="InterPro" id="IPR013762">
    <property type="entry name" value="Integrase-like_cat_sf"/>
</dbReference>
<evidence type="ECO:0000259" key="6">
    <source>
        <dbReference type="PROSITE" id="PS51900"/>
    </source>
</evidence>
<dbReference type="PANTHER" id="PTHR30349:SF81">
    <property type="entry name" value="TYROSINE RECOMBINASE XERC"/>
    <property type="match status" value="1"/>
</dbReference>
<protein>
    <submittedName>
        <fullName evidence="7">Integrase</fullName>
    </submittedName>
</protein>
<keyword evidence="8" id="KW-1185">Reference proteome</keyword>
<dbReference type="InterPro" id="IPR002104">
    <property type="entry name" value="Integrase_catalytic"/>
</dbReference>
<evidence type="ECO:0000256" key="3">
    <source>
        <dbReference type="PROSITE-ProRule" id="PRU01248"/>
    </source>
</evidence>
<keyword evidence="1 3" id="KW-0238">DNA-binding</keyword>
<evidence type="ECO:0000256" key="1">
    <source>
        <dbReference type="ARBA" id="ARBA00023125"/>
    </source>
</evidence>
<evidence type="ECO:0000256" key="4">
    <source>
        <dbReference type="SAM" id="MobiDB-lite"/>
    </source>
</evidence>
<dbReference type="GO" id="GO:0003677">
    <property type="term" value="F:DNA binding"/>
    <property type="evidence" value="ECO:0007669"/>
    <property type="project" value="UniProtKB-UniRule"/>
</dbReference>
<dbReference type="Gene3D" id="1.10.443.10">
    <property type="entry name" value="Intergrase catalytic core"/>
    <property type="match status" value="1"/>
</dbReference>
<evidence type="ECO:0000256" key="2">
    <source>
        <dbReference type="ARBA" id="ARBA00023172"/>
    </source>
</evidence>
<dbReference type="InterPro" id="IPR011010">
    <property type="entry name" value="DNA_brk_join_enz"/>
</dbReference>
<dbReference type="GO" id="GO:0006310">
    <property type="term" value="P:DNA recombination"/>
    <property type="evidence" value="ECO:0007669"/>
    <property type="project" value="UniProtKB-KW"/>
</dbReference>
<feature type="region of interest" description="Disordered" evidence="4">
    <location>
        <begin position="290"/>
        <end position="321"/>
    </location>
</feature>
<dbReference type="GO" id="GO:0015074">
    <property type="term" value="P:DNA integration"/>
    <property type="evidence" value="ECO:0007669"/>
    <property type="project" value="InterPro"/>
</dbReference>
<dbReference type="Proteomes" id="UP000569329">
    <property type="component" value="Unassembled WGS sequence"/>
</dbReference>